<dbReference type="Gene3D" id="1.10.730.10">
    <property type="entry name" value="Isoleucyl-tRNA Synthetase, Domain 1"/>
    <property type="match status" value="1"/>
</dbReference>
<dbReference type="PROSITE" id="PS00178">
    <property type="entry name" value="AA_TRNA_LIGASE_I"/>
    <property type="match status" value="1"/>
</dbReference>
<organism evidence="18 19">
    <name type="scientific">Sphaerosporella brunnea</name>
    <dbReference type="NCBI Taxonomy" id="1250544"/>
    <lineage>
        <taxon>Eukaryota</taxon>
        <taxon>Fungi</taxon>
        <taxon>Dikarya</taxon>
        <taxon>Ascomycota</taxon>
        <taxon>Pezizomycotina</taxon>
        <taxon>Pezizomycetes</taxon>
        <taxon>Pezizales</taxon>
        <taxon>Pyronemataceae</taxon>
        <taxon>Sphaerosporella</taxon>
    </lineage>
</organism>
<evidence type="ECO:0000256" key="7">
    <source>
        <dbReference type="ARBA" id="ARBA00022741"/>
    </source>
</evidence>
<evidence type="ECO:0000256" key="3">
    <source>
        <dbReference type="ARBA" id="ARBA00012838"/>
    </source>
</evidence>
<dbReference type="EMBL" id="VXIS01000078">
    <property type="protein sequence ID" value="KAA8907538.1"/>
    <property type="molecule type" value="Genomic_DNA"/>
</dbReference>
<dbReference type="PANTHER" id="PTHR45765">
    <property type="entry name" value="METHIONINE--TRNA LIGASE"/>
    <property type="match status" value="1"/>
</dbReference>
<dbReference type="GO" id="GO:0000049">
    <property type="term" value="F:tRNA binding"/>
    <property type="evidence" value="ECO:0007669"/>
    <property type="project" value="UniProtKB-KW"/>
</dbReference>
<dbReference type="NCBIfam" id="TIGR00398">
    <property type="entry name" value="metG"/>
    <property type="match status" value="1"/>
</dbReference>
<evidence type="ECO:0000256" key="12">
    <source>
        <dbReference type="ARBA" id="ARBA00030904"/>
    </source>
</evidence>
<dbReference type="GO" id="GO:0017101">
    <property type="term" value="C:aminoacyl-tRNA synthetase multienzyme complex"/>
    <property type="evidence" value="ECO:0007669"/>
    <property type="project" value="TreeGrafter"/>
</dbReference>
<dbReference type="InterPro" id="IPR001412">
    <property type="entry name" value="aa-tRNA-synth_I_CS"/>
</dbReference>
<feature type="compositionally biased region" description="Basic residues" evidence="15">
    <location>
        <begin position="795"/>
        <end position="805"/>
    </location>
</feature>
<accession>A0A5J5EY03</accession>
<dbReference type="Pfam" id="PF19303">
    <property type="entry name" value="Anticodon_3"/>
    <property type="match status" value="1"/>
</dbReference>
<dbReference type="Gene3D" id="2.20.28.20">
    <property type="entry name" value="Methionyl-tRNA synthetase, Zn-domain"/>
    <property type="match status" value="1"/>
</dbReference>
<evidence type="ECO:0000256" key="5">
    <source>
        <dbReference type="ARBA" id="ARBA00022555"/>
    </source>
</evidence>
<dbReference type="OrthoDB" id="5844513at2759"/>
<comment type="catalytic activity">
    <reaction evidence="13">
        <text>tRNA(Met) + L-methionine + ATP = L-methionyl-tRNA(Met) + AMP + diphosphate</text>
        <dbReference type="Rhea" id="RHEA:13481"/>
        <dbReference type="Rhea" id="RHEA-COMP:9667"/>
        <dbReference type="Rhea" id="RHEA-COMP:9698"/>
        <dbReference type="ChEBI" id="CHEBI:30616"/>
        <dbReference type="ChEBI" id="CHEBI:33019"/>
        <dbReference type="ChEBI" id="CHEBI:57844"/>
        <dbReference type="ChEBI" id="CHEBI:78442"/>
        <dbReference type="ChEBI" id="CHEBI:78530"/>
        <dbReference type="ChEBI" id="CHEBI:456215"/>
        <dbReference type="EC" id="6.1.1.10"/>
    </reaction>
</comment>
<dbReference type="InterPro" id="IPR023458">
    <property type="entry name" value="Met-tRNA_ligase_1"/>
</dbReference>
<keyword evidence="10 14" id="KW-0648">Protein biosynthesis</keyword>
<comment type="subcellular location">
    <subcellularLocation>
        <location evidence="1">Cytoplasm</location>
    </subcellularLocation>
</comment>
<name>A0A5J5EY03_9PEZI</name>
<dbReference type="InterPro" id="IPR014758">
    <property type="entry name" value="Met-tRNA_synth"/>
</dbReference>
<evidence type="ECO:0000313" key="19">
    <source>
        <dbReference type="Proteomes" id="UP000326924"/>
    </source>
</evidence>
<evidence type="ECO:0000313" key="18">
    <source>
        <dbReference type="EMBL" id="KAA8907538.1"/>
    </source>
</evidence>
<dbReference type="SUPFAM" id="SSF57770">
    <property type="entry name" value="Methionyl-tRNA synthetase (MetRS), Zn-domain"/>
    <property type="match status" value="1"/>
</dbReference>
<dbReference type="EC" id="6.1.1.10" evidence="3"/>
<dbReference type="InParanoid" id="A0A5J5EY03"/>
<evidence type="ECO:0000256" key="15">
    <source>
        <dbReference type="SAM" id="MobiDB-lite"/>
    </source>
</evidence>
<keyword evidence="4" id="KW-0963">Cytoplasm</keyword>
<evidence type="ECO:0000256" key="13">
    <source>
        <dbReference type="ARBA" id="ARBA00047364"/>
    </source>
</evidence>
<protein>
    <recommendedName>
        <fullName evidence="3">methionine--tRNA ligase</fullName>
        <ecNumber evidence="3">6.1.1.10</ecNumber>
    </recommendedName>
    <alternativeName>
        <fullName evidence="12">Methionyl-tRNA synthetase</fullName>
    </alternativeName>
</protein>
<reference evidence="18 19" key="1">
    <citation type="submission" date="2019-09" db="EMBL/GenBank/DDBJ databases">
        <title>Draft genome of the ectomycorrhizal ascomycete Sphaerosporella brunnea.</title>
        <authorList>
            <consortium name="DOE Joint Genome Institute"/>
            <person name="Benucci G.M."/>
            <person name="Marozzi G."/>
            <person name="Antonielli L."/>
            <person name="Sanchez S."/>
            <person name="Marco P."/>
            <person name="Wang X."/>
            <person name="Falini L.B."/>
            <person name="Barry K."/>
            <person name="Haridas S."/>
            <person name="Lipzen A."/>
            <person name="Labutti K."/>
            <person name="Grigoriev I.V."/>
            <person name="Murat C."/>
            <person name="Martin F."/>
            <person name="Albertini E."/>
            <person name="Donnini D."/>
            <person name="Bonito G."/>
        </authorList>
    </citation>
    <scope>NUCLEOTIDE SEQUENCE [LARGE SCALE GENOMIC DNA]</scope>
    <source>
        <strain evidence="18 19">Sb_GMNB300</strain>
    </source>
</reference>
<dbReference type="InterPro" id="IPR029038">
    <property type="entry name" value="MetRS_Zn"/>
</dbReference>
<dbReference type="InterPro" id="IPR033911">
    <property type="entry name" value="MetRS_core"/>
</dbReference>
<dbReference type="InterPro" id="IPR009080">
    <property type="entry name" value="tRNAsynth_Ia_anticodon-bd"/>
</dbReference>
<evidence type="ECO:0000256" key="6">
    <source>
        <dbReference type="ARBA" id="ARBA00022598"/>
    </source>
</evidence>
<dbReference type="FunFam" id="2.20.28.20:FF:000001">
    <property type="entry name" value="Methionine--tRNA ligase"/>
    <property type="match status" value="1"/>
</dbReference>
<evidence type="ECO:0000256" key="9">
    <source>
        <dbReference type="ARBA" id="ARBA00022884"/>
    </source>
</evidence>
<dbReference type="InterPro" id="IPR041872">
    <property type="entry name" value="Anticodon_Met"/>
</dbReference>
<evidence type="ECO:0000259" key="17">
    <source>
        <dbReference type="Pfam" id="PF19303"/>
    </source>
</evidence>
<sequence>MANPTLKVDIPVPASKNSKAFTAALKVCLAAAAFDVPLQYSTAPSQTHVTLESPRDHHKQLIEANAIVRYFSRIGAKPWGRAGEEALKDYALIEYEESVLSSVLEKSADEALTLAESVIAKAGLGTEPPSPAEIIIFSTIYDIASTAKVDTHPALSAWFAKVVKTTWAKEGIEKVAVSTSVKPIKKSKGGPAPVVETAPREMTQKLREGIEMKVPKEGEKILPIPGQKNILITSALPYVNNVPHLGNIIGSVLSADAYARYCKARNHNTLFICGTDEYGTATETKALEEGCTPQELCDKYNILHAGIYQWFDIGFDYFGRTTTEEQTAIAQDIFLNLKKHGFLAEESVTQLYCEKHDGFLADRFVEGTCPKCGYDDARGDQCDKCGQLLDPAELINPRCKIDNHTPVLRDSLHTFLELDKLQPEIEAWSKKAAEEGQWSKNGRIITESWLKEGLKRRCITRDLKWGTPVPLPGYEKKVLYVWFDACIGYVSITANYTKDWEKWWKAGSDVKLYQFMGKDNVPFHTVVFPGSQLGTREGEWTMLHHLSTTEYLQYEGGKFSKSRGVGVFGNNAQDTGIPPSVWRYYLLSSRPETGDTQFVWKDFVTKNNSELLANLGNFVNRLIKFVNAKYAGVIPDYTKSMADPAFLPYKDAINALLLTFNEEMENVHIRAGLEKVMLISGEGNRFLQDNKLDNRLFNDHPEKAAAVVGYGLNLIYLLSSIVYPFMPATALSICEQLNAPLRTIPDTWAPEDLLPGHVIGKAAYLFSNIDEKKGEEWRDKYGGKQEVAAADDKKKEKKKGKKAAKQSKDKAEEPTTAEVEVRPTA</sequence>
<dbReference type="GO" id="GO:0005524">
    <property type="term" value="F:ATP binding"/>
    <property type="evidence" value="ECO:0007669"/>
    <property type="project" value="UniProtKB-KW"/>
</dbReference>
<feature type="domain" description="Methionyl/Leucyl tRNA synthetase" evidence="16">
    <location>
        <begin position="230"/>
        <end position="622"/>
    </location>
</feature>
<dbReference type="CDD" id="cd07957">
    <property type="entry name" value="Anticodon_Ia_Met"/>
    <property type="match status" value="1"/>
</dbReference>
<dbReference type="AlphaFoldDB" id="A0A5J5EY03"/>
<gene>
    <name evidence="18" type="ORF">FN846DRAFT_946792</name>
</gene>
<evidence type="ECO:0000256" key="11">
    <source>
        <dbReference type="ARBA" id="ARBA00023146"/>
    </source>
</evidence>
<comment type="caution">
    <text evidence="18">The sequence shown here is derived from an EMBL/GenBank/DDBJ whole genome shotgun (WGS) entry which is preliminary data.</text>
</comment>
<dbReference type="FunFam" id="1.10.730.10:FF:000031">
    <property type="entry name" value="Putative Methionyl-tRNA synthetase"/>
    <property type="match status" value="1"/>
</dbReference>
<evidence type="ECO:0000256" key="4">
    <source>
        <dbReference type="ARBA" id="ARBA00022490"/>
    </source>
</evidence>
<dbReference type="InterPro" id="IPR014729">
    <property type="entry name" value="Rossmann-like_a/b/a_fold"/>
</dbReference>
<keyword evidence="5" id="KW-0820">tRNA-binding</keyword>
<evidence type="ECO:0000256" key="14">
    <source>
        <dbReference type="RuleBase" id="RU363039"/>
    </source>
</evidence>
<dbReference type="FunCoup" id="A0A5J5EY03">
    <property type="interactions" value="1106"/>
</dbReference>
<evidence type="ECO:0000256" key="8">
    <source>
        <dbReference type="ARBA" id="ARBA00022840"/>
    </source>
</evidence>
<evidence type="ECO:0000256" key="2">
    <source>
        <dbReference type="ARBA" id="ARBA00005594"/>
    </source>
</evidence>
<dbReference type="PANTHER" id="PTHR45765:SF1">
    <property type="entry name" value="METHIONINE--TRNA LIGASE, CYTOPLASMIC"/>
    <property type="match status" value="1"/>
</dbReference>
<keyword evidence="7 14" id="KW-0547">Nucleotide-binding</keyword>
<dbReference type="GO" id="GO:0006431">
    <property type="term" value="P:methionyl-tRNA aminoacylation"/>
    <property type="evidence" value="ECO:0007669"/>
    <property type="project" value="InterPro"/>
</dbReference>
<keyword evidence="19" id="KW-1185">Reference proteome</keyword>
<proteinExistence type="inferred from homology"/>
<dbReference type="GO" id="GO:0004825">
    <property type="term" value="F:methionine-tRNA ligase activity"/>
    <property type="evidence" value="ECO:0007669"/>
    <property type="project" value="UniProtKB-EC"/>
</dbReference>
<evidence type="ECO:0000256" key="1">
    <source>
        <dbReference type="ARBA" id="ARBA00004496"/>
    </source>
</evidence>
<dbReference type="SUPFAM" id="SSF52374">
    <property type="entry name" value="Nucleotidylyl transferase"/>
    <property type="match status" value="1"/>
</dbReference>
<keyword evidence="8 14" id="KW-0067">ATP-binding</keyword>
<dbReference type="SUPFAM" id="SSF47323">
    <property type="entry name" value="Anticodon-binding domain of a subclass of class I aminoacyl-tRNA synthetases"/>
    <property type="match status" value="1"/>
</dbReference>
<dbReference type="Pfam" id="PF09334">
    <property type="entry name" value="tRNA-synt_1g"/>
    <property type="match status" value="1"/>
</dbReference>
<keyword evidence="11 14" id="KW-0030">Aminoacyl-tRNA synthetase</keyword>
<dbReference type="Gene3D" id="3.40.50.620">
    <property type="entry name" value="HUPs"/>
    <property type="match status" value="1"/>
</dbReference>
<feature type="region of interest" description="Disordered" evidence="15">
    <location>
        <begin position="777"/>
        <end position="825"/>
    </location>
</feature>
<keyword evidence="9" id="KW-0694">RNA-binding</keyword>
<dbReference type="Proteomes" id="UP000326924">
    <property type="component" value="Unassembled WGS sequence"/>
</dbReference>
<keyword evidence="6 14" id="KW-0436">Ligase</keyword>
<evidence type="ECO:0000259" key="16">
    <source>
        <dbReference type="Pfam" id="PF09334"/>
    </source>
</evidence>
<feature type="domain" description="Methionyl-tRNA synthetase anticodon-binding" evidence="17">
    <location>
        <begin position="652"/>
        <end position="785"/>
    </location>
</feature>
<dbReference type="CDD" id="cd00814">
    <property type="entry name" value="MetRS_core"/>
    <property type="match status" value="1"/>
</dbReference>
<dbReference type="PRINTS" id="PR01041">
    <property type="entry name" value="TRNASYNTHMET"/>
</dbReference>
<evidence type="ECO:0000256" key="10">
    <source>
        <dbReference type="ARBA" id="ARBA00022917"/>
    </source>
</evidence>
<dbReference type="InterPro" id="IPR015413">
    <property type="entry name" value="Methionyl/Leucyl_tRNA_Synth"/>
</dbReference>
<comment type="similarity">
    <text evidence="2 14">Belongs to the class-I aminoacyl-tRNA synthetase family.</text>
</comment>
<dbReference type="GO" id="GO:0005829">
    <property type="term" value="C:cytosol"/>
    <property type="evidence" value="ECO:0007669"/>
    <property type="project" value="TreeGrafter"/>
</dbReference>